<protein>
    <submittedName>
        <fullName evidence="3">Uncharacterized protein</fullName>
    </submittedName>
</protein>
<keyword evidence="4" id="KW-1185">Reference proteome</keyword>
<proteinExistence type="predicted"/>
<dbReference type="EMBL" id="JAFFHC010000006">
    <property type="protein sequence ID" value="KAK4671593.1"/>
    <property type="molecule type" value="Genomic_DNA"/>
</dbReference>
<feature type="region of interest" description="Disordered" evidence="1">
    <location>
        <begin position="65"/>
        <end position="159"/>
    </location>
</feature>
<dbReference type="GeneID" id="87970086"/>
<feature type="compositionally biased region" description="Basic and acidic residues" evidence="1">
    <location>
        <begin position="140"/>
        <end position="159"/>
    </location>
</feature>
<evidence type="ECO:0000256" key="1">
    <source>
        <dbReference type="SAM" id="MobiDB-lite"/>
    </source>
</evidence>
<organism evidence="3 4">
    <name type="scientific">Podospora pseudoanserina</name>
    <dbReference type="NCBI Taxonomy" id="2609844"/>
    <lineage>
        <taxon>Eukaryota</taxon>
        <taxon>Fungi</taxon>
        <taxon>Dikarya</taxon>
        <taxon>Ascomycota</taxon>
        <taxon>Pezizomycotina</taxon>
        <taxon>Sordariomycetes</taxon>
        <taxon>Sordariomycetidae</taxon>
        <taxon>Sordariales</taxon>
        <taxon>Podosporaceae</taxon>
        <taxon>Podospora</taxon>
    </lineage>
</organism>
<feature type="compositionally biased region" description="Low complexity" evidence="1">
    <location>
        <begin position="101"/>
        <end position="110"/>
    </location>
</feature>
<sequence>MLSTASLWFVRGVVQVMSCVALDPFYFMIKYSTHCSTPSPSFPSSHQIITTNPPRAIMSSKLIPNTTQDADTDNSYVSRPGHKHEPVQVIADEQARDEVKNNNQTNNTSNDQLDKQAIDQSNIIFSTKPVTRGAAPPKGAYKEPTDTEGLPRNDGRSSV</sequence>
<accession>A0ABR0HU04</accession>
<comment type="caution">
    <text evidence="3">The sequence shown here is derived from an EMBL/GenBank/DDBJ whole genome shotgun (WGS) entry which is preliminary data.</text>
</comment>
<name>A0ABR0HU04_9PEZI</name>
<evidence type="ECO:0000313" key="3">
    <source>
        <dbReference type="EMBL" id="KAK4671593.1"/>
    </source>
</evidence>
<feature type="compositionally biased region" description="Polar residues" evidence="1">
    <location>
        <begin position="65"/>
        <end position="77"/>
    </location>
</feature>
<feature type="signal peptide" evidence="2">
    <location>
        <begin position="1"/>
        <end position="21"/>
    </location>
</feature>
<gene>
    <name evidence="3" type="ORF">QC764_607170</name>
</gene>
<keyword evidence="2" id="KW-0732">Signal</keyword>
<dbReference type="RefSeq" id="XP_062797889.1">
    <property type="nucleotide sequence ID" value="XM_062949221.1"/>
</dbReference>
<evidence type="ECO:0000256" key="2">
    <source>
        <dbReference type="SAM" id="SignalP"/>
    </source>
</evidence>
<dbReference type="Proteomes" id="UP001323617">
    <property type="component" value="Unassembled WGS sequence"/>
</dbReference>
<reference evidence="3 4" key="1">
    <citation type="journal article" date="2023" name="bioRxiv">
        <title>High-quality genome assemblies of four members of thePodospora anserinaspecies complex.</title>
        <authorList>
            <person name="Ament-Velasquez S.L."/>
            <person name="Vogan A.A."/>
            <person name="Wallerman O."/>
            <person name="Hartmann F."/>
            <person name="Gautier V."/>
            <person name="Silar P."/>
            <person name="Giraud T."/>
            <person name="Johannesson H."/>
        </authorList>
    </citation>
    <scope>NUCLEOTIDE SEQUENCE [LARGE SCALE GENOMIC DNA]</scope>
    <source>
        <strain evidence="3 4">CBS 124.78</strain>
    </source>
</reference>
<feature type="compositionally biased region" description="Polar residues" evidence="1">
    <location>
        <begin position="118"/>
        <end position="129"/>
    </location>
</feature>
<feature type="chain" id="PRO_5047127756" evidence="2">
    <location>
        <begin position="22"/>
        <end position="159"/>
    </location>
</feature>
<evidence type="ECO:0000313" key="4">
    <source>
        <dbReference type="Proteomes" id="UP001323617"/>
    </source>
</evidence>